<keyword evidence="2" id="KW-1185">Reference proteome</keyword>
<comment type="caution">
    <text evidence="1">The sequence shown here is derived from an EMBL/GenBank/DDBJ whole genome shotgun (WGS) entry which is preliminary data.</text>
</comment>
<dbReference type="CDD" id="cd08054">
    <property type="entry name" value="gp6"/>
    <property type="match status" value="1"/>
</dbReference>
<dbReference type="Proteomes" id="UP001243846">
    <property type="component" value="Unassembled WGS sequence"/>
</dbReference>
<sequence>MIPRRIVPPVDQLVMLEDAKAHCRVDGDDSNALMQGYIDAATAYLDGYRGVLGRCIMAQDWEIDLACAGRHRLPLPDAISASARDAAGDPVAVELHHDARGSSVTIAGPAIVSFKAALPEELLPSLRVAALLLIGHWFENREAVSERSMASLPMAVDALIAPIRWYAL</sequence>
<reference evidence="2" key="1">
    <citation type="journal article" date="2019" name="Int. J. Syst. Evol. Microbiol.">
        <title>The Global Catalogue of Microorganisms (GCM) 10K type strain sequencing project: providing services to taxonomists for standard genome sequencing and annotation.</title>
        <authorList>
            <consortium name="The Broad Institute Genomics Platform"/>
            <consortium name="The Broad Institute Genome Sequencing Center for Infectious Disease"/>
            <person name="Wu L."/>
            <person name="Ma J."/>
        </authorList>
    </citation>
    <scope>NUCLEOTIDE SEQUENCE [LARGE SCALE GENOMIC DNA]</scope>
    <source>
        <strain evidence="2">CECT 8482</strain>
    </source>
</reference>
<organism evidence="1 2">
    <name type="scientific">Paracoccus cavernae</name>
    <dbReference type="NCBI Taxonomy" id="1571207"/>
    <lineage>
        <taxon>Bacteria</taxon>
        <taxon>Pseudomonadati</taxon>
        <taxon>Pseudomonadota</taxon>
        <taxon>Alphaproteobacteria</taxon>
        <taxon>Rhodobacterales</taxon>
        <taxon>Paracoccaceae</taxon>
        <taxon>Paracoccus</taxon>
    </lineage>
</organism>
<dbReference type="NCBIfam" id="TIGR01560">
    <property type="entry name" value="put_DNA_pack"/>
    <property type="match status" value="2"/>
</dbReference>
<accession>A0ABT8DAQ0</accession>
<name>A0ABT8DAQ0_9RHOB</name>
<protein>
    <submittedName>
        <fullName evidence="1">Head-tail connector protein</fullName>
    </submittedName>
</protein>
<dbReference type="Gene3D" id="1.10.3230.30">
    <property type="entry name" value="Phage gp6-like head-tail connector protein"/>
    <property type="match status" value="1"/>
</dbReference>
<dbReference type="InterPro" id="IPR021146">
    <property type="entry name" value="Phage_gp6-like_head-tail"/>
</dbReference>
<evidence type="ECO:0000313" key="1">
    <source>
        <dbReference type="EMBL" id="MDN3713341.1"/>
    </source>
</evidence>
<dbReference type="Pfam" id="PF05135">
    <property type="entry name" value="Phage_connect_1"/>
    <property type="match status" value="1"/>
</dbReference>
<dbReference type="EMBL" id="JAUFRC010000001">
    <property type="protein sequence ID" value="MDN3713341.1"/>
    <property type="molecule type" value="Genomic_DNA"/>
</dbReference>
<gene>
    <name evidence="1" type="ORF">QWZ10_19340</name>
</gene>
<dbReference type="InterPro" id="IPR006450">
    <property type="entry name" value="Phage_HK97_gp6-like"/>
</dbReference>
<evidence type="ECO:0000313" key="2">
    <source>
        <dbReference type="Proteomes" id="UP001243846"/>
    </source>
</evidence>
<proteinExistence type="predicted"/>
<dbReference type="RefSeq" id="WP_377684776.1">
    <property type="nucleotide sequence ID" value="NZ_JBHMDZ010000006.1"/>
</dbReference>